<dbReference type="EMBL" id="JADCUA010000011">
    <property type="protein sequence ID" value="KAH9836305.1"/>
    <property type="molecule type" value="Genomic_DNA"/>
</dbReference>
<organism evidence="1 2">
    <name type="scientific">Rhodofomes roseus</name>
    <dbReference type="NCBI Taxonomy" id="34475"/>
    <lineage>
        <taxon>Eukaryota</taxon>
        <taxon>Fungi</taxon>
        <taxon>Dikarya</taxon>
        <taxon>Basidiomycota</taxon>
        <taxon>Agaricomycotina</taxon>
        <taxon>Agaricomycetes</taxon>
        <taxon>Polyporales</taxon>
        <taxon>Rhodofomes</taxon>
    </lineage>
</organism>
<accession>A0ABQ8KF08</accession>
<evidence type="ECO:0000313" key="2">
    <source>
        <dbReference type="Proteomes" id="UP000814176"/>
    </source>
</evidence>
<sequence>MNLVRTSRFVYIRLLSGISLSSLGLLDLERSQAQLRVGSVTTGLPRRSKPFNDVTSMSPGLSTCRVDRSPMPCVCSSSSPSTNLRSGLHGSYKLNATLRPISRPQ</sequence>
<comment type="caution">
    <text evidence="1">The sequence shown here is derived from an EMBL/GenBank/DDBJ whole genome shotgun (WGS) entry which is preliminary data.</text>
</comment>
<dbReference type="Proteomes" id="UP000814176">
    <property type="component" value="Unassembled WGS sequence"/>
</dbReference>
<dbReference type="GeneID" id="72004621"/>
<gene>
    <name evidence="1" type="ORF">C8Q71DRAFT_761769</name>
</gene>
<protein>
    <recommendedName>
        <fullName evidence="3">Secreted protein</fullName>
    </recommendedName>
</protein>
<name>A0ABQ8KF08_9APHY</name>
<keyword evidence="2" id="KW-1185">Reference proteome</keyword>
<reference evidence="1 2" key="1">
    <citation type="journal article" date="2021" name="Environ. Microbiol.">
        <title>Gene family expansions and transcriptome signatures uncover fungal adaptations to wood decay.</title>
        <authorList>
            <person name="Hage H."/>
            <person name="Miyauchi S."/>
            <person name="Viragh M."/>
            <person name="Drula E."/>
            <person name="Min B."/>
            <person name="Chaduli D."/>
            <person name="Navarro D."/>
            <person name="Favel A."/>
            <person name="Norest M."/>
            <person name="Lesage-Meessen L."/>
            <person name="Balint B."/>
            <person name="Merenyi Z."/>
            <person name="de Eugenio L."/>
            <person name="Morin E."/>
            <person name="Martinez A.T."/>
            <person name="Baldrian P."/>
            <person name="Stursova M."/>
            <person name="Martinez M.J."/>
            <person name="Novotny C."/>
            <person name="Magnuson J.K."/>
            <person name="Spatafora J.W."/>
            <person name="Maurice S."/>
            <person name="Pangilinan J."/>
            <person name="Andreopoulos W."/>
            <person name="LaButti K."/>
            <person name="Hundley H."/>
            <person name="Na H."/>
            <person name="Kuo A."/>
            <person name="Barry K."/>
            <person name="Lipzen A."/>
            <person name="Henrissat B."/>
            <person name="Riley R."/>
            <person name="Ahrendt S."/>
            <person name="Nagy L.G."/>
            <person name="Grigoriev I.V."/>
            <person name="Martin F."/>
            <person name="Rosso M.N."/>
        </authorList>
    </citation>
    <scope>NUCLEOTIDE SEQUENCE [LARGE SCALE GENOMIC DNA]</scope>
    <source>
        <strain evidence="1 2">CIRM-BRFM 1785</strain>
    </source>
</reference>
<proteinExistence type="predicted"/>
<evidence type="ECO:0008006" key="3">
    <source>
        <dbReference type="Google" id="ProtNLM"/>
    </source>
</evidence>
<dbReference type="RefSeq" id="XP_047778590.1">
    <property type="nucleotide sequence ID" value="XM_047923889.1"/>
</dbReference>
<evidence type="ECO:0000313" key="1">
    <source>
        <dbReference type="EMBL" id="KAH9836305.1"/>
    </source>
</evidence>